<proteinExistence type="predicted"/>
<gene>
    <name evidence="1" type="ORF">BCV71DRAFT_262981</name>
</gene>
<sequence length="135" mass="15554">MVDYGFTETQIIELIQHHTVQTGRDISTEYALPSEILEDLEESSSKELRTSTQKFTKEALQYNGGKWTKSGAVNKMFVQELKNVKMDEYQSIQQRFKDGDRFRVAAKGATKVLKKINQDRIQDCVMVALAWPTQF</sequence>
<accession>A0A1X0S521</accession>
<name>A0A1X0S521_RHIZD</name>
<evidence type="ECO:0000313" key="2">
    <source>
        <dbReference type="Proteomes" id="UP000242381"/>
    </source>
</evidence>
<protein>
    <submittedName>
        <fullName evidence="1">Uncharacterized protein</fullName>
    </submittedName>
</protein>
<dbReference type="AlphaFoldDB" id="A0A1X0S521"/>
<organism evidence="1 2">
    <name type="scientific">Rhizopus microsporus</name>
    <dbReference type="NCBI Taxonomy" id="58291"/>
    <lineage>
        <taxon>Eukaryota</taxon>
        <taxon>Fungi</taxon>
        <taxon>Fungi incertae sedis</taxon>
        <taxon>Mucoromycota</taxon>
        <taxon>Mucoromycotina</taxon>
        <taxon>Mucoromycetes</taxon>
        <taxon>Mucorales</taxon>
        <taxon>Mucorineae</taxon>
        <taxon>Rhizopodaceae</taxon>
        <taxon>Rhizopus</taxon>
    </lineage>
</organism>
<dbReference type="Proteomes" id="UP000242381">
    <property type="component" value="Unassembled WGS sequence"/>
</dbReference>
<evidence type="ECO:0000313" key="1">
    <source>
        <dbReference type="EMBL" id="ORE19390.1"/>
    </source>
</evidence>
<dbReference type="EMBL" id="KV921311">
    <property type="protein sequence ID" value="ORE19390.1"/>
    <property type="molecule type" value="Genomic_DNA"/>
</dbReference>
<reference evidence="1 2" key="1">
    <citation type="journal article" date="2016" name="Proc. Natl. Acad. Sci. U.S.A.">
        <title>Lipid metabolic changes in an early divergent fungus govern the establishment of a mutualistic symbiosis with endobacteria.</title>
        <authorList>
            <person name="Lastovetsky O.A."/>
            <person name="Gaspar M.L."/>
            <person name="Mondo S.J."/>
            <person name="LaButti K.M."/>
            <person name="Sandor L."/>
            <person name="Grigoriev I.V."/>
            <person name="Henry S.A."/>
            <person name="Pawlowska T.E."/>
        </authorList>
    </citation>
    <scope>NUCLEOTIDE SEQUENCE [LARGE SCALE GENOMIC DNA]</scope>
    <source>
        <strain evidence="1 2">ATCC 11559</strain>
    </source>
</reference>